<dbReference type="SUPFAM" id="SSF55811">
    <property type="entry name" value="Nudix"/>
    <property type="match status" value="1"/>
</dbReference>
<dbReference type="PRINTS" id="PR00502">
    <property type="entry name" value="NUDIXFAMILY"/>
</dbReference>
<keyword evidence="2 4" id="KW-0378">Hydrolase</keyword>
<dbReference type="PANTHER" id="PTHR43046">
    <property type="entry name" value="GDP-MANNOSE MANNOSYL HYDROLASE"/>
    <property type="match status" value="1"/>
</dbReference>
<dbReference type="Pfam" id="PF00293">
    <property type="entry name" value="NUDIX"/>
    <property type="match status" value="1"/>
</dbReference>
<dbReference type="CDD" id="cd04673">
    <property type="entry name" value="NUDIX_ADPRase"/>
    <property type="match status" value="1"/>
</dbReference>
<dbReference type="Gene3D" id="3.90.79.10">
    <property type="entry name" value="Nucleoside Triphosphate Pyrophosphohydrolase"/>
    <property type="match status" value="1"/>
</dbReference>
<protein>
    <submittedName>
        <fullName evidence="4">NUDIX hydrolase</fullName>
    </submittedName>
</protein>
<feature type="domain" description="Nudix hydrolase" evidence="3">
    <location>
        <begin position="16"/>
        <end position="143"/>
    </location>
</feature>
<gene>
    <name evidence="4" type="ORF">AFL01nite_13910</name>
</gene>
<dbReference type="InterPro" id="IPR000086">
    <property type="entry name" value="NUDIX_hydrolase_dom"/>
</dbReference>
<dbReference type="PROSITE" id="PS51462">
    <property type="entry name" value="NUDIX"/>
    <property type="match status" value="1"/>
</dbReference>
<dbReference type="GO" id="GO:0016787">
    <property type="term" value="F:hydrolase activity"/>
    <property type="evidence" value="ECO:0007669"/>
    <property type="project" value="UniProtKB-KW"/>
</dbReference>
<evidence type="ECO:0000259" key="3">
    <source>
        <dbReference type="PROSITE" id="PS51462"/>
    </source>
</evidence>
<keyword evidence="5" id="KW-1185">Reference proteome</keyword>
<dbReference type="InterPro" id="IPR015797">
    <property type="entry name" value="NUDIX_hydrolase-like_dom_sf"/>
</dbReference>
<dbReference type="OrthoDB" id="9804442at2"/>
<evidence type="ECO:0000313" key="4">
    <source>
        <dbReference type="EMBL" id="GEO89064.1"/>
    </source>
</evidence>
<dbReference type="Proteomes" id="UP000321769">
    <property type="component" value="Unassembled WGS sequence"/>
</dbReference>
<comment type="cofactor">
    <cofactor evidence="1">
        <name>Mg(2+)</name>
        <dbReference type="ChEBI" id="CHEBI:18420"/>
    </cofactor>
</comment>
<organism evidence="4 5">
    <name type="scientific">Aeromicrobium flavum</name>
    <dbReference type="NCBI Taxonomy" id="416568"/>
    <lineage>
        <taxon>Bacteria</taxon>
        <taxon>Bacillati</taxon>
        <taxon>Actinomycetota</taxon>
        <taxon>Actinomycetes</taxon>
        <taxon>Propionibacteriales</taxon>
        <taxon>Nocardioidaceae</taxon>
        <taxon>Aeromicrobium</taxon>
    </lineage>
</organism>
<name>A0A512HUE5_9ACTN</name>
<comment type="caution">
    <text evidence="4">The sequence shown here is derived from an EMBL/GenBank/DDBJ whole genome shotgun (WGS) entry which is preliminary data.</text>
</comment>
<sequence length="145" mass="15343">MGATLRPREDEGVPDDLVLAAGAVITDDRGRLLLVLRGREPGRGLWSVPGGKVEPGESLEDATVREVLEETGLAITVGRELWTVRVPTGDGREYEIHDFAATVVGGVLQAGDDASEAAWFAPEDLDGLPLVDSLLDLLRTTGLGS</sequence>
<reference evidence="4 5" key="1">
    <citation type="submission" date="2019-07" db="EMBL/GenBank/DDBJ databases">
        <title>Whole genome shotgun sequence of Aeromicrobium flavum NBRC 107625.</title>
        <authorList>
            <person name="Hosoyama A."/>
            <person name="Uohara A."/>
            <person name="Ohji S."/>
            <person name="Ichikawa N."/>
        </authorList>
    </citation>
    <scope>NUCLEOTIDE SEQUENCE [LARGE SCALE GENOMIC DNA]</scope>
    <source>
        <strain evidence="4 5">NBRC 107625</strain>
    </source>
</reference>
<dbReference type="InterPro" id="IPR020476">
    <property type="entry name" value="Nudix_hydrolase"/>
</dbReference>
<dbReference type="AlphaFoldDB" id="A0A512HUE5"/>
<proteinExistence type="predicted"/>
<evidence type="ECO:0000313" key="5">
    <source>
        <dbReference type="Proteomes" id="UP000321769"/>
    </source>
</evidence>
<dbReference type="PANTHER" id="PTHR43046:SF14">
    <property type="entry name" value="MUTT_NUDIX FAMILY PROTEIN"/>
    <property type="match status" value="1"/>
</dbReference>
<evidence type="ECO:0000256" key="2">
    <source>
        <dbReference type="ARBA" id="ARBA00022801"/>
    </source>
</evidence>
<evidence type="ECO:0000256" key="1">
    <source>
        <dbReference type="ARBA" id="ARBA00001946"/>
    </source>
</evidence>
<dbReference type="EMBL" id="BJZQ01000005">
    <property type="protein sequence ID" value="GEO89064.1"/>
    <property type="molecule type" value="Genomic_DNA"/>
</dbReference>
<accession>A0A512HUE5</accession>